<feature type="transmembrane region" description="Helical" evidence="1">
    <location>
        <begin position="363"/>
        <end position="384"/>
    </location>
</feature>
<dbReference type="PANTHER" id="PTHR12126:SF11">
    <property type="entry name" value="NADH DEHYDROGENASE [UBIQUINONE] 1 ALPHA SUBCOMPLEX SUBUNIT 9, MITOCHONDRIAL"/>
    <property type="match status" value="1"/>
</dbReference>
<dbReference type="InterPro" id="IPR036291">
    <property type="entry name" value="NAD(P)-bd_dom_sf"/>
</dbReference>
<evidence type="ECO:0000256" key="1">
    <source>
        <dbReference type="SAM" id="Phobius"/>
    </source>
</evidence>
<evidence type="ECO:0000313" key="3">
    <source>
        <dbReference type="EMBL" id="MDF0602394.1"/>
    </source>
</evidence>
<organism evidence="3 4">
    <name type="scientific">Psychromarinibacter sediminicola</name>
    <dbReference type="NCBI Taxonomy" id="3033385"/>
    <lineage>
        <taxon>Bacteria</taxon>
        <taxon>Pseudomonadati</taxon>
        <taxon>Pseudomonadota</taxon>
        <taxon>Alphaproteobacteria</taxon>
        <taxon>Rhodobacterales</taxon>
        <taxon>Paracoccaceae</taxon>
        <taxon>Psychromarinibacter</taxon>
    </lineage>
</organism>
<dbReference type="SUPFAM" id="SSF51735">
    <property type="entry name" value="NAD(P)-binding Rossmann-fold domains"/>
    <property type="match status" value="1"/>
</dbReference>
<dbReference type="InterPro" id="IPR001509">
    <property type="entry name" value="Epimerase_deHydtase"/>
</dbReference>
<evidence type="ECO:0000313" key="4">
    <source>
        <dbReference type="Proteomes" id="UP001220964"/>
    </source>
</evidence>
<dbReference type="AlphaFoldDB" id="A0AAE3TAV8"/>
<dbReference type="Proteomes" id="UP001220964">
    <property type="component" value="Unassembled WGS sequence"/>
</dbReference>
<dbReference type="GO" id="GO:0044877">
    <property type="term" value="F:protein-containing complex binding"/>
    <property type="evidence" value="ECO:0007669"/>
    <property type="project" value="TreeGrafter"/>
</dbReference>
<name>A0AAE3TAV8_9RHOB</name>
<proteinExistence type="predicted"/>
<feature type="transmembrane region" description="Helical" evidence="1">
    <location>
        <begin position="336"/>
        <end position="356"/>
    </location>
</feature>
<gene>
    <name evidence="3" type="ORF">P1J78_16770</name>
</gene>
<protein>
    <submittedName>
        <fullName evidence="3">DoxX-like family protein</fullName>
    </submittedName>
</protein>
<keyword evidence="1" id="KW-0812">Transmembrane</keyword>
<dbReference type="InterPro" id="IPR025695">
    <property type="entry name" value="DoxX-like"/>
</dbReference>
<dbReference type="InterPro" id="IPR051207">
    <property type="entry name" value="ComplexI_NDUFA9_subunit"/>
</dbReference>
<feature type="domain" description="NAD-dependent epimerase/dehydratase" evidence="2">
    <location>
        <begin position="1"/>
        <end position="96"/>
    </location>
</feature>
<keyword evidence="1" id="KW-0472">Membrane</keyword>
<comment type="caution">
    <text evidence="3">The sequence shown here is derived from an EMBL/GenBank/DDBJ whole genome shotgun (WGS) entry which is preliminary data.</text>
</comment>
<dbReference type="Pfam" id="PF01370">
    <property type="entry name" value="Epimerase"/>
    <property type="match status" value="1"/>
</dbReference>
<keyword evidence="4" id="KW-1185">Reference proteome</keyword>
<sequence>MGADGFIGRHIAIALRAAGYGPVCVARRVSALAAQGFEVLRADLTDPATNEAGFWAPHAADAVAVVNAAGLLDATEAAFEAVHVAAPRALYAALNKDAQIVLISAVGIEADTPFGRWRREGEAVARAAPCPVTILRPGLVMGETSYGGTSLLRALAAMPLVTPVVAGGQAVNPMHAGDLAALVVRSLEGPPDGGPHDAGGSETVTQAELVQRLRAWMGQRPVPVLDVPVRAARALGRVGSALKLGPISRNAAAQLEAGIESRPGPETVTRGVSDFLAARPAGTQDLWQARLYLLKPAVRLGLAVLWLVSGLLGLLLPAETVLGAADTALPDGMALALGRLGGLVDLAIAGALLAAWRLRLMAWVQMAVVAGYTVALTLLDPSLWLDPFGALLKNLPVLLLLLVHRVLEEER</sequence>
<feature type="transmembrane region" description="Helical" evidence="1">
    <location>
        <begin position="297"/>
        <end position="316"/>
    </location>
</feature>
<dbReference type="Pfam" id="PF13781">
    <property type="entry name" value="DoxX_3"/>
    <property type="match status" value="1"/>
</dbReference>
<accession>A0AAE3TAV8</accession>
<reference evidence="3" key="1">
    <citation type="submission" date="2023-03" db="EMBL/GenBank/DDBJ databases">
        <title>Multiphase analysis and comparison of six strains from genera Psychromarinibacter, Lutimaribacter, and Maritimibacter, including a novel species: Psychromarinibacter sediminicola sp. nov.</title>
        <authorList>
            <person name="Wang Y.-H."/>
            <person name="Ye M.-Q."/>
            <person name="Du Z.-J."/>
        </authorList>
    </citation>
    <scope>NUCLEOTIDE SEQUENCE</scope>
    <source>
        <strain evidence="3">C21-152</strain>
    </source>
</reference>
<dbReference type="PANTHER" id="PTHR12126">
    <property type="entry name" value="NADH-UBIQUINONE OXIDOREDUCTASE 39 KDA SUBUNIT-RELATED"/>
    <property type="match status" value="1"/>
</dbReference>
<dbReference type="RefSeq" id="WP_275568548.1">
    <property type="nucleotide sequence ID" value="NZ_JARGYC010000049.1"/>
</dbReference>
<keyword evidence="1" id="KW-1133">Transmembrane helix</keyword>
<dbReference type="Gene3D" id="3.40.50.720">
    <property type="entry name" value="NAD(P)-binding Rossmann-like Domain"/>
    <property type="match status" value="1"/>
</dbReference>
<evidence type="ECO:0000259" key="2">
    <source>
        <dbReference type="Pfam" id="PF01370"/>
    </source>
</evidence>
<dbReference type="EMBL" id="JARGYC010000049">
    <property type="protein sequence ID" value="MDF0602394.1"/>
    <property type="molecule type" value="Genomic_DNA"/>
</dbReference>